<keyword evidence="4 6" id="KW-1133">Transmembrane helix</keyword>
<protein>
    <submittedName>
        <fullName evidence="8">ABC transporter permease</fullName>
    </submittedName>
</protein>
<evidence type="ECO:0000313" key="8">
    <source>
        <dbReference type="EMBL" id="MBD2861976.1"/>
    </source>
</evidence>
<dbReference type="InterPro" id="IPR051449">
    <property type="entry name" value="ABC-2_transporter_component"/>
</dbReference>
<feature type="transmembrane region" description="Helical" evidence="6">
    <location>
        <begin position="21"/>
        <end position="49"/>
    </location>
</feature>
<comment type="caution">
    <text evidence="8">The sequence shown here is derived from an EMBL/GenBank/DDBJ whole genome shotgun (WGS) entry which is preliminary data.</text>
</comment>
<proteinExistence type="predicted"/>
<dbReference type="PANTHER" id="PTHR30294:SF45">
    <property type="entry name" value="LINEARMYCIN RESISTANCE PERMEASE PROTEIN LNRN"/>
    <property type="match status" value="1"/>
</dbReference>
<feature type="transmembrane region" description="Helical" evidence="6">
    <location>
        <begin position="148"/>
        <end position="170"/>
    </location>
</feature>
<reference evidence="8" key="1">
    <citation type="submission" date="2020-09" db="EMBL/GenBank/DDBJ databases">
        <title>A novel bacterium of genus Paenibacillus, isolated from South China Sea.</title>
        <authorList>
            <person name="Huang H."/>
            <person name="Mo K."/>
            <person name="Hu Y."/>
        </authorList>
    </citation>
    <scope>NUCLEOTIDE SEQUENCE</scope>
    <source>
        <strain evidence="8">IB182363</strain>
    </source>
</reference>
<dbReference type="InterPro" id="IPR013525">
    <property type="entry name" value="ABC2_TM"/>
</dbReference>
<dbReference type="EMBL" id="JACXJA010000007">
    <property type="protein sequence ID" value="MBD2861976.1"/>
    <property type="molecule type" value="Genomic_DNA"/>
</dbReference>
<evidence type="ECO:0000256" key="5">
    <source>
        <dbReference type="ARBA" id="ARBA00023136"/>
    </source>
</evidence>
<evidence type="ECO:0000256" key="3">
    <source>
        <dbReference type="ARBA" id="ARBA00022692"/>
    </source>
</evidence>
<organism evidence="8 9">
    <name type="scientific">Paenibacillus oceani</name>
    <dbReference type="NCBI Taxonomy" id="2772510"/>
    <lineage>
        <taxon>Bacteria</taxon>
        <taxon>Bacillati</taxon>
        <taxon>Bacillota</taxon>
        <taxon>Bacilli</taxon>
        <taxon>Bacillales</taxon>
        <taxon>Paenibacillaceae</taxon>
        <taxon>Paenibacillus</taxon>
    </lineage>
</organism>
<dbReference type="Pfam" id="PF01061">
    <property type="entry name" value="ABC2_membrane"/>
    <property type="match status" value="1"/>
</dbReference>
<dbReference type="AlphaFoldDB" id="A0A927GYJ6"/>
<dbReference type="Proteomes" id="UP000639396">
    <property type="component" value="Unassembled WGS sequence"/>
</dbReference>
<sequence length="175" mass="19095">MASIVEDKRNRTMTRMYTAPVRAWEIAAGNFIGSFAIGTIQTVIVLVFSRYALGFDYGVGFWLHFLVIEFFLLAAMGLGCTISGLVRNPNHLGAINSLIITPTCMLGGCFWPVELTPEFMQKLSNIVPQRWAIDALRQLAAGESLAGVSLQLGILVLFAVILLGFGSVVLRPNES</sequence>
<evidence type="ECO:0000259" key="7">
    <source>
        <dbReference type="Pfam" id="PF01061"/>
    </source>
</evidence>
<feature type="transmembrane region" description="Helical" evidence="6">
    <location>
        <begin position="93"/>
        <end position="113"/>
    </location>
</feature>
<keyword evidence="9" id="KW-1185">Reference proteome</keyword>
<evidence type="ECO:0000256" key="2">
    <source>
        <dbReference type="ARBA" id="ARBA00022475"/>
    </source>
</evidence>
<name>A0A927GYJ6_9BACL</name>
<feature type="domain" description="ABC-2 type transporter transmembrane" evidence="7">
    <location>
        <begin position="4"/>
        <end position="138"/>
    </location>
</feature>
<dbReference type="PANTHER" id="PTHR30294">
    <property type="entry name" value="MEMBRANE COMPONENT OF ABC TRANSPORTER YHHJ-RELATED"/>
    <property type="match status" value="1"/>
</dbReference>
<evidence type="ECO:0000256" key="6">
    <source>
        <dbReference type="SAM" id="Phobius"/>
    </source>
</evidence>
<evidence type="ECO:0000256" key="1">
    <source>
        <dbReference type="ARBA" id="ARBA00004651"/>
    </source>
</evidence>
<evidence type="ECO:0000313" key="9">
    <source>
        <dbReference type="Proteomes" id="UP000639396"/>
    </source>
</evidence>
<keyword evidence="2" id="KW-1003">Cell membrane</keyword>
<dbReference type="GO" id="GO:0005886">
    <property type="term" value="C:plasma membrane"/>
    <property type="evidence" value="ECO:0007669"/>
    <property type="project" value="UniProtKB-SubCell"/>
</dbReference>
<gene>
    <name evidence="8" type="ORF">IDH45_08290</name>
</gene>
<keyword evidence="5 6" id="KW-0472">Membrane</keyword>
<accession>A0A927GYJ6</accession>
<feature type="transmembrane region" description="Helical" evidence="6">
    <location>
        <begin position="61"/>
        <end position="86"/>
    </location>
</feature>
<comment type="subcellular location">
    <subcellularLocation>
        <location evidence="1">Cell membrane</location>
        <topology evidence="1">Multi-pass membrane protein</topology>
    </subcellularLocation>
</comment>
<dbReference type="GO" id="GO:0140359">
    <property type="term" value="F:ABC-type transporter activity"/>
    <property type="evidence" value="ECO:0007669"/>
    <property type="project" value="InterPro"/>
</dbReference>
<evidence type="ECO:0000256" key="4">
    <source>
        <dbReference type="ARBA" id="ARBA00022989"/>
    </source>
</evidence>
<keyword evidence="3 6" id="KW-0812">Transmembrane</keyword>